<dbReference type="EMBL" id="KV417272">
    <property type="protein sequence ID" value="KZO99537.1"/>
    <property type="molecule type" value="Genomic_DNA"/>
</dbReference>
<evidence type="ECO:0000256" key="5">
    <source>
        <dbReference type="SAM" id="Phobius"/>
    </source>
</evidence>
<feature type="transmembrane region" description="Helical" evidence="5">
    <location>
        <begin position="341"/>
        <end position="358"/>
    </location>
</feature>
<dbReference type="InterPro" id="IPR023753">
    <property type="entry name" value="FAD/NAD-binding_dom"/>
</dbReference>
<dbReference type="PANTHER" id="PTHR43735">
    <property type="entry name" value="APOPTOSIS-INDUCING FACTOR 1"/>
    <property type="match status" value="1"/>
</dbReference>
<evidence type="ECO:0000256" key="1">
    <source>
        <dbReference type="ARBA" id="ARBA00006442"/>
    </source>
</evidence>
<evidence type="ECO:0000256" key="4">
    <source>
        <dbReference type="ARBA" id="ARBA00023002"/>
    </source>
</evidence>
<comment type="similarity">
    <text evidence="1">Belongs to the FAD-dependent oxidoreductase family.</text>
</comment>
<reference evidence="7 8" key="1">
    <citation type="journal article" date="2016" name="Mol. Biol. Evol.">
        <title>Comparative Genomics of Early-Diverging Mushroom-Forming Fungi Provides Insights into the Origins of Lignocellulose Decay Capabilities.</title>
        <authorList>
            <person name="Nagy L.G."/>
            <person name="Riley R."/>
            <person name="Tritt A."/>
            <person name="Adam C."/>
            <person name="Daum C."/>
            <person name="Floudas D."/>
            <person name="Sun H."/>
            <person name="Yadav J.S."/>
            <person name="Pangilinan J."/>
            <person name="Larsson K.H."/>
            <person name="Matsuura K."/>
            <person name="Barry K."/>
            <person name="Labutti K."/>
            <person name="Kuo R."/>
            <person name="Ohm R.A."/>
            <person name="Bhattacharya S.S."/>
            <person name="Shirouzu T."/>
            <person name="Yoshinaga Y."/>
            <person name="Martin F.M."/>
            <person name="Grigoriev I.V."/>
            <person name="Hibbett D.S."/>
        </authorList>
    </citation>
    <scope>NUCLEOTIDE SEQUENCE [LARGE SCALE GENOMIC DNA]</scope>
    <source>
        <strain evidence="7 8">TUFC12733</strain>
    </source>
</reference>
<dbReference type="PRINTS" id="PR00411">
    <property type="entry name" value="PNDRDTASEI"/>
</dbReference>
<keyword evidence="4" id="KW-0560">Oxidoreductase</keyword>
<name>A0A167Q912_CALVF</name>
<keyword evidence="2" id="KW-0285">Flavoprotein</keyword>
<evidence type="ECO:0000256" key="3">
    <source>
        <dbReference type="ARBA" id="ARBA00022827"/>
    </source>
</evidence>
<keyword evidence="3" id="KW-0274">FAD</keyword>
<proteinExistence type="inferred from homology"/>
<dbReference type="STRING" id="1330018.A0A167Q912"/>
<evidence type="ECO:0000256" key="2">
    <source>
        <dbReference type="ARBA" id="ARBA00022630"/>
    </source>
</evidence>
<dbReference type="SUPFAM" id="SSF51905">
    <property type="entry name" value="FAD/NAD(P)-binding domain"/>
    <property type="match status" value="1"/>
</dbReference>
<keyword evidence="5" id="KW-0812">Transmembrane</keyword>
<dbReference type="PRINTS" id="PR00368">
    <property type="entry name" value="FADPNR"/>
</dbReference>
<keyword evidence="5" id="KW-0472">Membrane</keyword>
<dbReference type="AlphaFoldDB" id="A0A167Q912"/>
<dbReference type="Pfam" id="PF07992">
    <property type="entry name" value="Pyr_redox_2"/>
    <property type="match status" value="1"/>
</dbReference>
<dbReference type="OrthoDB" id="202203at2759"/>
<evidence type="ECO:0000313" key="7">
    <source>
        <dbReference type="EMBL" id="KZO99537.1"/>
    </source>
</evidence>
<gene>
    <name evidence="7" type="ORF">CALVIDRAFT_534523</name>
</gene>
<keyword evidence="5" id="KW-1133">Transmembrane helix</keyword>
<dbReference type="GO" id="GO:0050660">
    <property type="term" value="F:flavin adenine dinucleotide binding"/>
    <property type="evidence" value="ECO:0007669"/>
    <property type="project" value="TreeGrafter"/>
</dbReference>
<dbReference type="PANTHER" id="PTHR43735:SF3">
    <property type="entry name" value="FERROPTOSIS SUPPRESSOR PROTEIN 1"/>
    <property type="match status" value="1"/>
</dbReference>
<evidence type="ECO:0000259" key="6">
    <source>
        <dbReference type="Pfam" id="PF07992"/>
    </source>
</evidence>
<keyword evidence="8" id="KW-1185">Reference proteome</keyword>
<dbReference type="GO" id="GO:0004174">
    <property type="term" value="F:electron-transferring-flavoprotein dehydrogenase activity"/>
    <property type="evidence" value="ECO:0007669"/>
    <property type="project" value="TreeGrafter"/>
</dbReference>
<accession>A0A167Q912</accession>
<dbReference type="InterPro" id="IPR036188">
    <property type="entry name" value="FAD/NAD-bd_sf"/>
</dbReference>
<dbReference type="GO" id="GO:0005737">
    <property type="term" value="C:cytoplasm"/>
    <property type="evidence" value="ECO:0007669"/>
    <property type="project" value="TreeGrafter"/>
</dbReference>
<dbReference type="Proteomes" id="UP000076738">
    <property type="component" value="Unassembled WGS sequence"/>
</dbReference>
<evidence type="ECO:0000313" key="8">
    <source>
        <dbReference type="Proteomes" id="UP000076738"/>
    </source>
</evidence>
<organism evidence="7 8">
    <name type="scientific">Calocera viscosa (strain TUFC12733)</name>
    <dbReference type="NCBI Taxonomy" id="1330018"/>
    <lineage>
        <taxon>Eukaryota</taxon>
        <taxon>Fungi</taxon>
        <taxon>Dikarya</taxon>
        <taxon>Basidiomycota</taxon>
        <taxon>Agaricomycotina</taxon>
        <taxon>Dacrymycetes</taxon>
        <taxon>Dacrymycetales</taxon>
        <taxon>Dacrymycetaceae</taxon>
        <taxon>Calocera</taxon>
    </lineage>
</organism>
<protein>
    <submittedName>
        <fullName evidence="7">FAD/NAD-P-binding domain-containing protein</fullName>
    </submittedName>
</protein>
<dbReference type="Gene3D" id="3.50.50.100">
    <property type="match status" value="1"/>
</dbReference>
<feature type="domain" description="FAD/NAD(P)-binding" evidence="6">
    <location>
        <begin position="11"/>
        <end position="299"/>
    </location>
</feature>
<sequence>MAKSYANGLPNIVVLGAGGAGAKVVNALSKTLNPAAYNLVLVDARPYYVHWPAMIRMVVTSAGKLEDTALIPLDKNFVNGNGTLVVGKATSIVPSKDGSGGEVILASGEKLPYAILVLATGSVYEGPLLLPETKEETVRWANEWRDRFDKSHSVVLVGGGAIGVEMAGEIKDSWPNKKVTIVQGDTSLLNATYPARFRSGVVRGLEKRGVEFVFDDYIDALPAPGSASVTTRKGKVLQADLVVPTRGGRPNTEIIKLSLPGAVDANGRVKVTRTLQLPGYTTIFAAGDITDILEQKQVAKYPAQATLIASNITSLLAGQSPAKEYKKQPEMILLTNGTGGGAAYVGMLWGIILGDWFARMMKSKELLVGMVRGSLGY</sequence>